<evidence type="ECO:0000313" key="2">
    <source>
        <dbReference type="EMBL" id="RMB09079.1"/>
    </source>
</evidence>
<gene>
    <name evidence="2" type="ORF">ATH50_3449</name>
    <name evidence="1" type="ORF">DU502_16255</name>
</gene>
<accession>A0A3M0CQD0</accession>
<proteinExistence type="predicted"/>
<dbReference type="EMBL" id="REFS01000009">
    <property type="protein sequence ID" value="RMB09079.1"/>
    <property type="molecule type" value="Genomic_DNA"/>
</dbReference>
<dbReference type="EMBL" id="CP034145">
    <property type="protein sequence ID" value="AZH26829.1"/>
    <property type="molecule type" value="Genomic_DNA"/>
</dbReference>
<dbReference type="AlphaFoldDB" id="A0A3M0CQD0"/>
<evidence type="ECO:0000313" key="1">
    <source>
        <dbReference type="EMBL" id="AZH26829.1"/>
    </source>
</evidence>
<reference evidence="2 3" key="1">
    <citation type="journal article" date="2015" name="Stand. Genomic Sci.">
        <title>Genomic Encyclopedia of Bacterial and Archaeal Type Strains, Phase III: the genomes of soil and plant-associated and newly described type strains.</title>
        <authorList>
            <person name="Whitman W.B."/>
            <person name="Woyke T."/>
            <person name="Klenk H.P."/>
            <person name="Zhou Y."/>
            <person name="Lilburn T.G."/>
            <person name="Beck B.J."/>
            <person name="De Vos P."/>
            <person name="Vandamme P."/>
            <person name="Eisen J.A."/>
            <person name="Garrity G."/>
            <person name="Hugenholtz P."/>
            <person name="Kyrpides N.C."/>
        </authorList>
    </citation>
    <scope>NUCLEOTIDE SEQUENCE [LARGE SCALE GENOMIC DNA]</scope>
    <source>
        <strain evidence="2 3">CGMCC 1.10124</strain>
    </source>
</reference>
<dbReference type="GeneID" id="38472871"/>
<reference evidence="1 4" key="2">
    <citation type="submission" date="2018-07" db="EMBL/GenBank/DDBJ databases">
        <title>Genome sequences of Haloplanus aerogenes JCM 16430T.</title>
        <authorList>
            <person name="Kim Y.B."/>
            <person name="Roh S.W."/>
        </authorList>
    </citation>
    <scope>NUCLEOTIDE SEQUENCE [LARGE SCALE GENOMIC DNA]</scope>
    <source>
        <strain evidence="1 4">JCM 16430</strain>
    </source>
</reference>
<evidence type="ECO:0000313" key="3">
    <source>
        <dbReference type="Proteomes" id="UP000277326"/>
    </source>
</evidence>
<reference evidence="2" key="3">
    <citation type="submission" date="2018-10" db="EMBL/GenBank/DDBJ databases">
        <authorList>
            <person name="Whitman W."/>
            <person name="Huntemann M."/>
            <person name="Clum A."/>
            <person name="Pillay M."/>
            <person name="Palaniappan K."/>
            <person name="Varghese N."/>
            <person name="Mikhailova N."/>
            <person name="Stamatis D."/>
            <person name="Reddy T."/>
            <person name="Daum C."/>
            <person name="Shapiro N."/>
            <person name="Ivanova N."/>
            <person name="Kyrpides N."/>
            <person name="Woyke T."/>
        </authorList>
    </citation>
    <scope>NUCLEOTIDE SEQUENCE</scope>
    <source>
        <strain evidence="2">CGMCC 1.10124</strain>
    </source>
</reference>
<dbReference type="RefSeq" id="WP_121921979.1">
    <property type="nucleotide sequence ID" value="NZ_CP034145.1"/>
</dbReference>
<evidence type="ECO:0000313" key="4">
    <source>
        <dbReference type="Proteomes" id="UP000282007"/>
    </source>
</evidence>
<dbReference type="Proteomes" id="UP000282007">
    <property type="component" value="Chromosome"/>
</dbReference>
<dbReference type="KEGG" id="haer:DU502_16255"/>
<sequence length="61" mass="6792">MTDPVETHLYVLLDEDGNPARAYRSSEKASEAVKSESYTDEHLVEVWPDVPLIESEGGEAE</sequence>
<organism evidence="2 3">
    <name type="scientific">Haloplanus aerogenes</name>
    <dbReference type="NCBI Taxonomy" id="660522"/>
    <lineage>
        <taxon>Archaea</taxon>
        <taxon>Methanobacteriati</taxon>
        <taxon>Methanobacteriota</taxon>
        <taxon>Stenosarchaea group</taxon>
        <taxon>Halobacteria</taxon>
        <taxon>Halobacteriales</taxon>
        <taxon>Haloferacaceae</taxon>
        <taxon>Haloplanus</taxon>
    </lineage>
</organism>
<dbReference type="Proteomes" id="UP000277326">
    <property type="component" value="Unassembled WGS sequence"/>
</dbReference>
<keyword evidence="4" id="KW-1185">Reference proteome</keyword>
<name>A0A3M0CQD0_9EURY</name>
<protein>
    <submittedName>
        <fullName evidence="2">Uncharacterized protein</fullName>
    </submittedName>
</protein>